<dbReference type="Pfam" id="PF07986">
    <property type="entry name" value="TBCC"/>
    <property type="match status" value="1"/>
</dbReference>
<dbReference type="SMART" id="SM00673">
    <property type="entry name" value="CARP"/>
    <property type="match status" value="2"/>
</dbReference>
<dbReference type="InterPro" id="IPR012945">
    <property type="entry name" value="Tubulin-bd_cofactor_C_dom"/>
</dbReference>
<dbReference type="PANTHER" id="PTHR15440:SF0">
    <property type="entry name" value="PROTEIN XRP2"/>
    <property type="match status" value="1"/>
</dbReference>
<keyword evidence="3" id="KW-0342">GTP-binding</keyword>
<accession>A0A7S3GM93</accession>
<name>A0A7S3GM93_9EUKA</name>
<reference evidence="5" key="1">
    <citation type="submission" date="2021-01" db="EMBL/GenBank/DDBJ databases">
        <authorList>
            <person name="Corre E."/>
            <person name="Pelletier E."/>
            <person name="Niang G."/>
            <person name="Scheremetjew M."/>
            <person name="Finn R."/>
            <person name="Kale V."/>
            <person name="Holt S."/>
            <person name="Cochrane G."/>
            <person name="Meng A."/>
            <person name="Brown T."/>
            <person name="Cohen L."/>
        </authorList>
    </citation>
    <scope>NUCLEOTIDE SEQUENCE</scope>
    <source>
        <strain evidence="5">NIES-2562</strain>
    </source>
</reference>
<dbReference type="InterPro" id="IPR039093">
    <property type="entry name" value="XRP2"/>
</dbReference>
<proteinExistence type="inferred from homology"/>
<dbReference type="AlphaFoldDB" id="A0A7S3GM93"/>
<dbReference type="Gene3D" id="2.160.20.70">
    <property type="match status" value="1"/>
</dbReference>
<evidence type="ECO:0000256" key="3">
    <source>
        <dbReference type="PIRSR" id="PIRSR037947-1"/>
    </source>
</evidence>
<evidence type="ECO:0000313" key="5">
    <source>
        <dbReference type="EMBL" id="CAE0270771.1"/>
    </source>
</evidence>
<dbReference type="InterPro" id="IPR006599">
    <property type="entry name" value="CARP_motif"/>
</dbReference>
<protein>
    <recommendedName>
        <fullName evidence="4">C-CAP/cofactor C-like domain-containing protein</fullName>
    </recommendedName>
</protein>
<evidence type="ECO:0000256" key="2">
    <source>
        <dbReference type="ARBA" id="ARBA00022741"/>
    </source>
</evidence>
<organism evidence="5">
    <name type="scientific">Palpitomonas bilix</name>
    <dbReference type="NCBI Taxonomy" id="652834"/>
    <lineage>
        <taxon>Eukaryota</taxon>
        <taxon>Eukaryota incertae sedis</taxon>
    </lineage>
</organism>
<dbReference type="PANTHER" id="PTHR15440">
    <property type="entry name" value="XRP2 PROTEIN"/>
    <property type="match status" value="1"/>
</dbReference>
<dbReference type="GO" id="GO:0006892">
    <property type="term" value="P:post-Golgi vesicle-mediated transport"/>
    <property type="evidence" value="ECO:0007669"/>
    <property type="project" value="TreeGrafter"/>
</dbReference>
<dbReference type="GO" id="GO:0005929">
    <property type="term" value="C:cilium"/>
    <property type="evidence" value="ECO:0007669"/>
    <property type="project" value="TreeGrafter"/>
</dbReference>
<dbReference type="SUPFAM" id="SSF69340">
    <property type="entry name" value="C-terminal domain of adenylylcyclase associated protein"/>
    <property type="match status" value="1"/>
</dbReference>
<dbReference type="GO" id="GO:1990075">
    <property type="term" value="C:periciliary membrane compartment"/>
    <property type="evidence" value="ECO:0007669"/>
    <property type="project" value="TreeGrafter"/>
</dbReference>
<gene>
    <name evidence="5" type="ORF">PBIL07802_LOCUS33126</name>
</gene>
<feature type="domain" description="C-CAP/cofactor C-like" evidence="4">
    <location>
        <begin position="1"/>
        <end position="127"/>
    </location>
</feature>
<dbReference type="GO" id="GO:0005096">
    <property type="term" value="F:GTPase activator activity"/>
    <property type="evidence" value="ECO:0007669"/>
    <property type="project" value="InterPro"/>
</dbReference>
<comment type="similarity">
    <text evidence="1">Belongs to the TBCC family.</text>
</comment>
<dbReference type="InterPro" id="IPR016098">
    <property type="entry name" value="CAP/MinC_C"/>
</dbReference>
<keyword evidence="2 3" id="KW-0547">Nucleotide-binding</keyword>
<dbReference type="InterPro" id="IPR036223">
    <property type="entry name" value="CAP_C_sf"/>
</dbReference>
<sequence>MGRDLNGQQFMINKCENCDIWILDNTATVSIDKTTNCRIYLGPCESSLFFRNCSDLKVIAACQQFRTRDCTNCDFMLFCMTAPIIEASDSMRFTCFNFSYFSLTKQMDSAGLDPFTNCWYDIYDFNKGSKPHWSFITPPPLSGNEWMVPPTSDEEGKITAEFDQSIPCPIPFSVGEAEKGRDSTCCAIVPRSMAESLLTISAKLEKVRVD</sequence>
<evidence type="ECO:0000259" key="4">
    <source>
        <dbReference type="PROSITE" id="PS51329"/>
    </source>
</evidence>
<feature type="binding site" evidence="3">
    <location>
        <begin position="63"/>
        <end position="66"/>
    </location>
    <ligand>
        <name>GTP</name>
        <dbReference type="ChEBI" id="CHEBI:37565"/>
    </ligand>
</feature>
<evidence type="ECO:0000256" key="1">
    <source>
        <dbReference type="ARBA" id="ARBA00008848"/>
    </source>
</evidence>
<dbReference type="EMBL" id="HBIB01050135">
    <property type="protein sequence ID" value="CAE0270771.1"/>
    <property type="molecule type" value="Transcribed_RNA"/>
</dbReference>
<dbReference type="GO" id="GO:0005525">
    <property type="term" value="F:GTP binding"/>
    <property type="evidence" value="ECO:0007669"/>
    <property type="project" value="UniProtKB-KW"/>
</dbReference>
<dbReference type="InterPro" id="IPR017901">
    <property type="entry name" value="C-CAP_CF_C-like"/>
</dbReference>
<dbReference type="PIRSF" id="PIRSF037947">
    <property type="entry name" value="Protein_XRP2"/>
    <property type="match status" value="1"/>
</dbReference>
<dbReference type="PROSITE" id="PS51329">
    <property type="entry name" value="C_CAP_COFACTOR_C"/>
    <property type="match status" value="1"/>
</dbReference>